<accession>A0A3B1DUD9</accession>
<dbReference type="InterPro" id="IPR053148">
    <property type="entry name" value="PD-DEXK-like_domain"/>
</dbReference>
<dbReference type="Pfam" id="PF17761">
    <property type="entry name" value="DUF1016_N"/>
    <property type="match status" value="1"/>
</dbReference>
<gene>
    <name evidence="2" type="ORF">MNBD_UNCLBAC01-749</name>
</gene>
<organism evidence="2">
    <name type="scientific">hydrothermal vent metagenome</name>
    <dbReference type="NCBI Taxonomy" id="652676"/>
    <lineage>
        <taxon>unclassified sequences</taxon>
        <taxon>metagenomes</taxon>
        <taxon>ecological metagenomes</taxon>
    </lineage>
</organism>
<dbReference type="PANTHER" id="PTHR30547:SF5">
    <property type="entry name" value="NUCLEASE YHCG-RELATED"/>
    <property type="match status" value="1"/>
</dbReference>
<protein>
    <recommendedName>
        <fullName evidence="1">YhcG N-terminal domain-containing protein</fullName>
    </recommendedName>
</protein>
<evidence type="ECO:0000313" key="2">
    <source>
        <dbReference type="EMBL" id="VAX35475.1"/>
    </source>
</evidence>
<dbReference type="EMBL" id="UOGJ01000056">
    <property type="protein sequence ID" value="VAX35475.1"/>
    <property type="molecule type" value="Genomic_DNA"/>
</dbReference>
<dbReference type="AlphaFoldDB" id="A0A3B1DUD9"/>
<dbReference type="PANTHER" id="PTHR30547">
    <property type="entry name" value="UNCHARACTERIZED PROTEIN YHCG-RELATED"/>
    <property type="match status" value="1"/>
</dbReference>
<reference evidence="2" key="1">
    <citation type="submission" date="2018-06" db="EMBL/GenBank/DDBJ databases">
        <authorList>
            <person name="Zhirakovskaya E."/>
        </authorList>
    </citation>
    <scope>NUCLEOTIDE SEQUENCE</scope>
</reference>
<name>A0A3B1DUD9_9ZZZZ</name>
<feature type="domain" description="YhcG N-terminal" evidence="1">
    <location>
        <begin position="17"/>
        <end position="145"/>
    </location>
</feature>
<dbReference type="InterPro" id="IPR041527">
    <property type="entry name" value="YhcG_N"/>
</dbReference>
<proteinExistence type="predicted"/>
<dbReference type="InterPro" id="IPR035437">
    <property type="entry name" value="SNase_OB-fold_sf"/>
</dbReference>
<sequence length="349" mass="40639">MTLELKPSDYQNLLSNISAIYSQSQIKAQQTVNQILIQTYWKIGKQIVSVQQKNKLRAQYGEHLLEHLSEDLMAQYGKGFSVTNLKRMRMFFTAFQIRPTLGELSWSHYQILSMIESSEKREAYEKKTIKLGWSFRELNEQLKQSNASRHTKIILPEEKKIFKLQAKYGKLYTYRVKISSKITLPKNHILIDFGFDVWREVPSTLSSVKDKQIVEIRETSKGFKAIASIRKRKDLYFYKAYMERVVDGDTLLVNIDAGPNVWIRKRLRLKGINAPELSTKAGLIAKAYLENILKDIPFIVLKTNQVDMYYRYIADVFYLPEELDPFIVGVKGTFLNQELLDAGVVERME</sequence>
<dbReference type="Gene3D" id="2.40.50.90">
    <property type="match status" value="1"/>
</dbReference>
<evidence type="ECO:0000259" key="1">
    <source>
        <dbReference type="Pfam" id="PF17761"/>
    </source>
</evidence>
<dbReference type="SUPFAM" id="SSF50199">
    <property type="entry name" value="Staphylococcal nuclease"/>
    <property type="match status" value="1"/>
</dbReference>